<dbReference type="PROSITE" id="PS00022">
    <property type="entry name" value="EGF_1"/>
    <property type="match status" value="1"/>
</dbReference>
<accession>A0AAW2Z689</accession>
<dbReference type="InterPro" id="IPR000742">
    <property type="entry name" value="EGF"/>
</dbReference>
<evidence type="ECO:0000259" key="3">
    <source>
        <dbReference type="PROSITE" id="PS50026"/>
    </source>
</evidence>
<dbReference type="AlphaFoldDB" id="A0AAW2Z689"/>
<keyword evidence="5" id="KW-1185">Reference proteome</keyword>
<keyword evidence="1 2" id="KW-1015">Disulfide bond</keyword>
<reference evidence="4 5" key="1">
    <citation type="submission" date="2024-03" db="EMBL/GenBank/DDBJ databases">
        <title>The Acrasis kona genome and developmental transcriptomes reveal deep origins of eukaryotic multicellular pathways.</title>
        <authorList>
            <person name="Sheikh S."/>
            <person name="Fu C.-J."/>
            <person name="Brown M.W."/>
            <person name="Baldauf S.L."/>
        </authorList>
    </citation>
    <scope>NUCLEOTIDE SEQUENCE [LARGE SCALE GENOMIC DNA]</scope>
    <source>
        <strain evidence="4 5">ATCC MYA-3509</strain>
    </source>
</reference>
<comment type="caution">
    <text evidence="2">Lacks conserved residue(s) required for the propagation of feature annotation.</text>
</comment>
<name>A0AAW2Z689_9EUKA</name>
<dbReference type="PROSITE" id="PS50026">
    <property type="entry name" value="EGF_3"/>
    <property type="match status" value="1"/>
</dbReference>
<dbReference type="EMBL" id="JAOPGA020001086">
    <property type="protein sequence ID" value="KAL0484929.1"/>
    <property type="molecule type" value="Genomic_DNA"/>
</dbReference>
<keyword evidence="2" id="KW-0245">EGF-like domain</keyword>
<evidence type="ECO:0000313" key="4">
    <source>
        <dbReference type="EMBL" id="KAL0484929.1"/>
    </source>
</evidence>
<organism evidence="4 5">
    <name type="scientific">Acrasis kona</name>
    <dbReference type="NCBI Taxonomy" id="1008807"/>
    <lineage>
        <taxon>Eukaryota</taxon>
        <taxon>Discoba</taxon>
        <taxon>Heterolobosea</taxon>
        <taxon>Tetramitia</taxon>
        <taxon>Eutetramitia</taxon>
        <taxon>Acrasidae</taxon>
        <taxon>Acrasis</taxon>
    </lineage>
</organism>
<dbReference type="PROSITE" id="PS01186">
    <property type="entry name" value="EGF_2"/>
    <property type="match status" value="1"/>
</dbReference>
<protein>
    <recommendedName>
        <fullName evidence="3">EGF-like domain-containing protein</fullName>
    </recommendedName>
</protein>
<feature type="domain" description="EGF-like" evidence="3">
    <location>
        <begin position="1"/>
        <end position="32"/>
    </location>
</feature>
<dbReference type="Pfam" id="PF07974">
    <property type="entry name" value="EGF_2"/>
    <property type="match status" value="1"/>
</dbReference>
<dbReference type="Proteomes" id="UP001431209">
    <property type="component" value="Unassembled WGS sequence"/>
</dbReference>
<sequence length="64" mass="6874">MFNHSSVCSKNGTCSSPDTCVCKKGFYGPRCEKFDCYGLLSTSNRVCSSNGTCQSPDRCSCNNG</sequence>
<dbReference type="Gene3D" id="2.10.25.10">
    <property type="entry name" value="Laminin"/>
    <property type="match status" value="1"/>
</dbReference>
<comment type="caution">
    <text evidence="4">The sequence shown here is derived from an EMBL/GenBank/DDBJ whole genome shotgun (WGS) entry which is preliminary data.</text>
</comment>
<feature type="disulfide bond" evidence="2">
    <location>
        <begin position="22"/>
        <end position="31"/>
    </location>
</feature>
<evidence type="ECO:0000313" key="5">
    <source>
        <dbReference type="Proteomes" id="UP001431209"/>
    </source>
</evidence>
<proteinExistence type="predicted"/>
<feature type="non-terminal residue" evidence="4">
    <location>
        <position position="64"/>
    </location>
</feature>
<dbReference type="SUPFAM" id="SSF57196">
    <property type="entry name" value="EGF/Laminin"/>
    <property type="match status" value="1"/>
</dbReference>
<evidence type="ECO:0000256" key="2">
    <source>
        <dbReference type="PROSITE-ProRule" id="PRU00076"/>
    </source>
</evidence>
<evidence type="ECO:0000256" key="1">
    <source>
        <dbReference type="ARBA" id="ARBA00023157"/>
    </source>
</evidence>
<gene>
    <name evidence="4" type="ORF">AKO1_000830</name>
</gene>
<dbReference type="InterPro" id="IPR013111">
    <property type="entry name" value="EGF_extracell"/>
</dbReference>